<dbReference type="OrthoDB" id="10255128at2759"/>
<dbReference type="PANTHER" id="PTHR28181:SF1">
    <property type="entry name" value="COLD TOLERANCE PROTEIN 1"/>
    <property type="match status" value="1"/>
</dbReference>
<protein>
    <recommendedName>
        <fullName evidence="4">HAD-like protein</fullName>
    </recommendedName>
</protein>
<dbReference type="InterPro" id="IPR050849">
    <property type="entry name" value="HAD-like_hydrolase_phosphatase"/>
</dbReference>
<dbReference type="EMBL" id="CAJPDS010000001">
    <property type="protein sequence ID" value="CAF9902961.1"/>
    <property type="molecule type" value="Genomic_DNA"/>
</dbReference>
<proteinExistence type="predicted"/>
<dbReference type="InterPro" id="IPR023214">
    <property type="entry name" value="HAD_sf"/>
</dbReference>
<reference evidence="2" key="1">
    <citation type="submission" date="2021-03" db="EMBL/GenBank/DDBJ databases">
        <authorList>
            <person name="Tagirdzhanova G."/>
        </authorList>
    </citation>
    <scope>NUCLEOTIDE SEQUENCE</scope>
</reference>
<evidence type="ECO:0008006" key="4">
    <source>
        <dbReference type="Google" id="ProtNLM"/>
    </source>
</evidence>
<evidence type="ECO:0000256" key="1">
    <source>
        <dbReference type="SAM" id="MobiDB-lite"/>
    </source>
</evidence>
<dbReference type="PANTHER" id="PTHR28181">
    <property type="entry name" value="UPF0655 PROTEIN YCR015C"/>
    <property type="match status" value="1"/>
</dbReference>
<gene>
    <name evidence="2" type="ORF">HETSPECPRED_000070</name>
</gene>
<dbReference type="Gene3D" id="3.40.50.1000">
    <property type="entry name" value="HAD superfamily/HAD-like"/>
    <property type="match status" value="1"/>
</dbReference>
<accession>A0A8H3EH92</accession>
<evidence type="ECO:0000313" key="3">
    <source>
        <dbReference type="Proteomes" id="UP000664521"/>
    </source>
</evidence>
<name>A0A8H3EH92_9LECA</name>
<dbReference type="AlphaFoldDB" id="A0A8H3EH92"/>
<sequence>MDISKSTPLLLLDFDSTLTIASTLDPLLRLPTEIYKARPPAPFCNIQPPATAAQLSAAYKSSIKDYESSDLFRMNDRKDRTKEIVHQDNLRPIEAASFERGKQAFAAAGVTRADVHFAASKALSTGEVVFRKGWKRLLAKALAKEGRIAVISANWSKFWIESLINVAVQREGLVDAAGMVVLEGKRSVRKFELDVWANEVIDEDVQGDMGEASLRDGVGRSNDGDHLDAERIQVKGSATSIGDPPYHASGDQRSESDEWEDSESNSTSLSISSSSNYNIFVAGDKTPAWLAIEEKLAKTLPPATSISDLVGSPFRSIYIGDSITDFDILLSVDEGVMMRDEGKLKGEQLALKQLFARLGFSDAPVGEFGSNARHARLWWAKDFDEVVDSGIFGV</sequence>
<feature type="region of interest" description="Disordered" evidence="1">
    <location>
        <begin position="238"/>
        <end position="271"/>
    </location>
</feature>
<organism evidence="2 3">
    <name type="scientific">Heterodermia speciosa</name>
    <dbReference type="NCBI Taxonomy" id="116794"/>
    <lineage>
        <taxon>Eukaryota</taxon>
        <taxon>Fungi</taxon>
        <taxon>Dikarya</taxon>
        <taxon>Ascomycota</taxon>
        <taxon>Pezizomycotina</taxon>
        <taxon>Lecanoromycetes</taxon>
        <taxon>OSLEUM clade</taxon>
        <taxon>Lecanoromycetidae</taxon>
        <taxon>Caliciales</taxon>
        <taxon>Physciaceae</taxon>
        <taxon>Heterodermia</taxon>
    </lineage>
</organism>
<evidence type="ECO:0000313" key="2">
    <source>
        <dbReference type="EMBL" id="CAF9902961.1"/>
    </source>
</evidence>
<dbReference type="Proteomes" id="UP000664521">
    <property type="component" value="Unassembled WGS sequence"/>
</dbReference>
<keyword evidence="3" id="KW-1185">Reference proteome</keyword>
<comment type="caution">
    <text evidence="2">The sequence shown here is derived from an EMBL/GenBank/DDBJ whole genome shotgun (WGS) entry which is preliminary data.</text>
</comment>